<comment type="caution">
    <text evidence="5">The sequence shown here is derived from an EMBL/GenBank/DDBJ whole genome shotgun (WGS) entry which is preliminary data.</text>
</comment>
<dbReference type="Gene3D" id="2.60.40.10">
    <property type="entry name" value="Immunoglobulins"/>
    <property type="match status" value="4"/>
</dbReference>
<reference evidence="6" key="1">
    <citation type="journal article" date="2019" name="Int. J. Syst. Evol. Microbiol.">
        <title>The Global Catalogue of Microorganisms (GCM) 10K type strain sequencing project: providing services to taxonomists for standard genome sequencing and annotation.</title>
        <authorList>
            <consortium name="The Broad Institute Genomics Platform"/>
            <consortium name="The Broad Institute Genome Sequencing Center for Infectious Disease"/>
            <person name="Wu L."/>
            <person name="Ma J."/>
        </authorList>
    </citation>
    <scope>NUCLEOTIDE SEQUENCE [LARGE SCALE GENOMIC DNA]</scope>
    <source>
        <strain evidence="6">KCTC 22671</strain>
    </source>
</reference>
<organism evidence="5 6">
    <name type="scientific">Flavobacterium chuncheonense</name>
    <dbReference type="NCBI Taxonomy" id="2026653"/>
    <lineage>
        <taxon>Bacteria</taxon>
        <taxon>Pseudomonadati</taxon>
        <taxon>Bacteroidota</taxon>
        <taxon>Flavobacteriia</taxon>
        <taxon>Flavobacteriales</taxon>
        <taxon>Flavobacteriaceae</taxon>
        <taxon>Flavobacterium</taxon>
    </lineage>
</organism>
<dbReference type="Pfam" id="PF18962">
    <property type="entry name" value="Por_Secre_tail"/>
    <property type="match status" value="1"/>
</dbReference>
<dbReference type="CDD" id="cd06263">
    <property type="entry name" value="MAM"/>
    <property type="match status" value="1"/>
</dbReference>
<feature type="domain" description="Fibronectin type-III" evidence="4">
    <location>
        <begin position="729"/>
        <end position="819"/>
    </location>
</feature>
<protein>
    <submittedName>
        <fullName evidence="5">Fibronectin type III domain-containing protein</fullName>
    </submittedName>
</protein>
<dbReference type="SMART" id="SM00137">
    <property type="entry name" value="MAM"/>
    <property type="match status" value="1"/>
</dbReference>
<dbReference type="SUPFAM" id="SSF49899">
    <property type="entry name" value="Concanavalin A-like lectins/glucanases"/>
    <property type="match status" value="1"/>
</dbReference>
<dbReference type="InterPro" id="IPR051560">
    <property type="entry name" value="MAM_domain-containing"/>
</dbReference>
<dbReference type="Pfam" id="PF20009">
    <property type="entry name" value="GEVED"/>
    <property type="match status" value="1"/>
</dbReference>
<feature type="chain" id="PRO_5047542164" evidence="2">
    <location>
        <begin position="19"/>
        <end position="1309"/>
    </location>
</feature>
<evidence type="ECO:0000313" key="6">
    <source>
        <dbReference type="Proteomes" id="UP001597534"/>
    </source>
</evidence>
<dbReference type="InterPro" id="IPR003961">
    <property type="entry name" value="FN3_dom"/>
</dbReference>
<accession>A0ABW5YKJ9</accession>
<feature type="domain" description="Fibronectin type-III" evidence="4">
    <location>
        <begin position="477"/>
        <end position="567"/>
    </location>
</feature>
<dbReference type="PANTHER" id="PTHR23282">
    <property type="entry name" value="APICAL ENDOSOMAL GLYCOPROTEIN PRECURSOR"/>
    <property type="match status" value="1"/>
</dbReference>
<dbReference type="PROSITE" id="PS50060">
    <property type="entry name" value="MAM_2"/>
    <property type="match status" value="1"/>
</dbReference>
<evidence type="ECO:0000256" key="1">
    <source>
        <dbReference type="ARBA" id="ARBA00022729"/>
    </source>
</evidence>
<gene>
    <name evidence="5" type="ORF">ACFS5J_05345</name>
</gene>
<sequence length="1309" mass="139861">MKKITLFLFFLFSCLGFAQVPIGNGTNELQSLPFDPFFGYTYSQSIYYASEINANGNITSLQWYFSGAAGSTIPDNQNITVYLGHTTKTSFASNTDWEPLAGLTAVYTGGIPVNGPGWVTITFTTPFAYNGTDNLVIAVDENMSSYDASSDDFYNTAVSSPRSIFFRSDSINPDPATPPTTGTLLSTVSFVPNVILQGIAPPCVAPNNLVAQTVLSNSVALTWNDPSGTQSDYEYVIQPVGTGIPTANGTAVSSSTTVTDNTVQPNTNYEVYVRANCGTDGYSTWHGPITFLTPCVTSNAPWTYDVETAATTTNSSISDCWTSNPTGTTASFRWDVDGNGSTPTTTTGPSGAHSGVNYFYTESSTGVQGAVAELYTPMVNISALTVPALQFYYHMYGNTMGELHVDVYNGTAWVNDVDVIIGQQQAAETDPWTLKIVNLAAYTGTIQVRFRGIRGSGGYSDMALDDISIEEAPSCLPPSNIVVSNIAAQSVQLGWDDMSNVSQFDFEYVIQAQGTGIPTANGILVSDYSVTDNTLTSNTFYEVYLRADCGTEYSSWVGPVSFKTLCDPFTVPYTENFDAYPSGSSTNLVTPDCWFNVDTGVGYGYVSSTYSNSAPRSYYMYNGNDTTGDYMLVSPQTTALSSGLNRTHFFARGGSSGYLLEVGTLTDPSNPSSFSLITSITLTNTQTEYTVYIPTGTNLHLAFRHGLGGTYRSVYIDDIVVEAIPSCVEPADFEFSNLSNTSVSLTWSDPSGVQSNYEYVIQAPGTGEPTSSGLPATGTSVTDNTLTANTTYEAYVRGNCGAGDYSVWVGPITFTTLCNAFTVPYSENFDAYSTGSTANNNTPDCWSYLEPAGGLGYGYISSTTPNSGNRNFYLYNSGDSTGDYMLVSPQTTDLSNGLNRARFFARTSSASSGFTIEVGTMSDVTDPSTFTLLSTIALTNVYTQYVVNIPAGTDTFVAFRHGLGGTYRSLYLDDITVEAIPSTPPTCVTNLVATPDPVCGNYATVITWDPASGADGYKVTMGTTPGGNDVLNAVDLGYTTTYPHIGAYNSTLYYTIVAYNGFGDATGCTEGSFTTAVNGCYCPSVPTSNDVNGITGGVIGTASFTNPDVTYTDNTTLGTPQVFEKGTLANVSLTFDTGAYTYDVNIWIDFNDDFNFDSSELVQTGIASSSSSPNTLDASFTVPTTGIIGNHRMRIGTADFGQATPNPCYSGSFGVTLDFTVNVIENLSTSTFVNNTFKAYPNPVKDIFKIEYDTEISNVTVVNLLGQVVINNLVNATATEINMSHLNAGTYMVNVTIGDAIKTIKVIKD</sequence>
<keyword evidence="1 2" id="KW-0732">Signal</keyword>
<dbReference type="Gene3D" id="2.60.120.200">
    <property type="match status" value="1"/>
</dbReference>
<dbReference type="InterPro" id="IPR045474">
    <property type="entry name" value="GEVED"/>
</dbReference>
<evidence type="ECO:0000259" key="3">
    <source>
        <dbReference type="PROSITE" id="PS50060"/>
    </source>
</evidence>
<evidence type="ECO:0000256" key="2">
    <source>
        <dbReference type="SAM" id="SignalP"/>
    </source>
</evidence>
<dbReference type="InterPro" id="IPR026444">
    <property type="entry name" value="Secre_tail"/>
</dbReference>
<evidence type="ECO:0000313" key="5">
    <source>
        <dbReference type="EMBL" id="MFD2891437.1"/>
    </source>
</evidence>
<dbReference type="NCBIfam" id="TIGR04183">
    <property type="entry name" value="Por_Secre_tail"/>
    <property type="match status" value="1"/>
</dbReference>
<keyword evidence="6" id="KW-1185">Reference proteome</keyword>
<dbReference type="RefSeq" id="WP_379811025.1">
    <property type="nucleotide sequence ID" value="NZ_JBHUPC010000012.1"/>
</dbReference>
<feature type="signal peptide" evidence="2">
    <location>
        <begin position="1"/>
        <end position="18"/>
    </location>
</feature>
<dbReference type="Pfam" id="PF00041">
    <property type="entry name" value="fn3"/>
    <property type="match status" value="2"/>
</dbReference>
<feature type="domain" description="MAM" evidence="3">
    <location>
        <begin position="321"/>
        <end position="477"/>
    </location>
</feature>
<dbReference type="SMART" id="SM00060">
    <property type="entry name" value="FN3"/>
    <property type="match status" value="3"/>
</dbReference>
<feature type="domain" description="Fibronectin type-III" evidence="4">
    <location>
        <begin position="205"/>
        <end position="296"/>
    </location>
</feature>
<dbReference type="InterPro" id="IPR013320">
    <property type="entry name" value="ConA-like_dom_sf"/>
</dbReference>
<dbReference type="PROSITE" id="PS50853">
    <property type="entry name" value="FN3"/>
    <property type="match status" value="3"/>
</dbReference>
<evidence type="ECO:0000259" key="4">
    <source>
        <dbReference type="PROSITE" id="PS50853"/>
    </source>
</evidence>
<dbReference type="CDD" id="cd00063">
    <property type="entry name" value="FN3"/>
    <property type="match status" value="3"/>
</dbReference>
<dbReference type="InterPro" id="IPR036116">
    <property type="entry name" value="FN3_sf"/>
</dbReference>
<dbReference type="SUPFAM" id="SSF49265">
    <property type="entry name" value="Fibronectin type III"/>
    <property type="match status" value="3"/>
</dbReference>
<dbReference type="Proteomes" id="UP001597534">
    <property type="component" value="Unassembled WGS sequence"/>
</dbReference>
<dbReference type="InterPro" id="IPR000998">
    <property type="entry name" value="MAM_dom"/>
</dbReference>
<dbReference type="Pfam" id="PF00629">
    <property type="entry name" value="MAM"/>
    <property type="match status" value="1"/>
</dbReference>
<name>A0ABW5YKJ9_9FLAO</name>
<dbReference type="PANTHER" id="PTHR23282:SF101">
    <property type="entry name" value="MAM DOMAIN-CONTAINING PROTEIN"/>
    <property type="match status" value="1"/>
</dbReference>
<proteinExistence type="predicted"/>
<dbReference type="EMBL" id="JBHUPC010000012">
    <property type="protein sequence ID" value="MFD2891437.1"/>
    <property type="molecule type" value="Genomic_DNA"/>
</dbReference>
<dbReference type="InterPro" id="IPR013783">
    <property type="entry name" value="Ig-like_fold"/>
</dbReference>